<protein>
    <recommendedName>
        <fullName evidence="2">DUF5658 domain-containing protein</fullName>
    </recommendedName>
</protein>
<evidence type="ECO:0000256" key="1">
    <source>
        <dbReference type="SAM" id="Phobius"/>
    </source>
</evidence>
<keyword evidence="1" id="KW-0472">Membrane</keyword>
<evidence type="ECO:0000313" key="4">
    <source>
        <dbReference type="Proteomes" id="UP000596929"/>
    </source>
</evidence>
<organism evidence="3 4">
    <name type="scientific">Clostridium hominis</name>
    <dbReference type="NCBI Taxonomy" id="2763036"/>
    <lineage>
        <taxon>Bacteria</taxon>
        <taxon>Bacillati</taxon>
        <taxon>Bacillota</taxon>
        <taxon>Clostridia</taxon>
        <taxon>Eubacteriales</taxon>
        <taxon>Clostridiaceae</taxon>
        <taxon>Clostridium</taxon>
    </lineage>
</organism>
<name>A0ABR7D9F2_9CLOT</name>
<dbReference type="Pfam" id="PF18902">
    <property type="entry name" value="DUF5658"/>
    <property type="match status" value="1"/>
</dbReference>
<feature type="transmembrane region" description="Helical" evidence="1">
    <location>
        <begin position="12"/>
        <end position="32"/>
    </location>
</feature>
<keyword evidence="1" id="KW-0812">Transmembrane</keyword>
<evidence type="ECO:0000313" key="3">
    <source>
        <dbReference type="EMBL" id="MBC5628015.1"/>
    </source>
</evidence>
<feature type="transmembrane region" description="Helical" evidence="1">
    <location>
        <begin position="52"/>
        <end position="70"/>
    </location>
</feature>
<dbReference type="InterPro" id="IPR043717">
    <property type="entry name" value="DUF5658"/>
</dbReference>
<sequence>MENKYYKLKVNLRILYVLNLSDLFFTKILLAIEPTMFKEANIFLAPVIDGALPYFLKIIVCGGVLYYWYFRSKESNEKEMKISIIASRGLLIFYTLINLLHLFNIILILCLK</sequence>
<gene>
    <name evidence="3" type="ORF">H8S20_03815</name>
</gene>
<feature type="transmembrane region" description="Helical" evidence="1">
    <location>
        <begin position="91"/>
        <end position="109"/>
    </location>
</feature>
<proteinExistence type="predicted"/>
<feature type="domain" description="DUF5658" evidence="2">
    <location>
        <begin position="14"/>
        <end position="106"/>
    </location>
</feature>
<comment type="caution">
    <text evidence="3">The sequence shown here is derived from an EMBL/GenBank/DDBJ whole genome shotgun (WGS) entry which is preliminary data.</text>
</comment>
<dbReference type="RefSeq" id="WP_141395465.1">
    <property type="nucleotide sequence ID" value="NZ_JACOOO010000004.1"/>
</dbReference>
<reference evidence="3 4" key="1">
    <citation type="submission" date="2020-08" db="EMBL/GenBank/DDBJ databases">
        <title>Genome public.</title>
        <authorList>
            <person name="Liu C."/>
            <person name="Sun Q."/>
        </authorList>
    </citation>
    <scope>NUCLEOTIDE SEQUENCE [LARGE SCALE GENOMIC DNA]</scope>
    <source>
        <strain evidence="3 4">NSJ-6</strain>
    </source>
</reference>
<accession>A0ABR7D9F2</accession>
<dbReference type="Proteomes" id="UP000596929">
    <property type="component" value="Unassembled WGS sequence"/>
</dbReference>
<evidence type="ECO:0000259" key="2">
    <source>
        <dbReference type="Pfam" id="PF18902"/>
    </source>
</evidence>
<dbReference type="EMBL" id="JACOOO010000004">
    <property type="protein sequence ID" value="MBC5628015.1"/>
    <property type="molecule type" value="Genomic_DNA"/>
</dbReference>
<keyword evidence="4" id="KW-1185">Reference proteome</keyword>
<keyword evidence="1" id="KW-1133">Transmembrane helix</keyword>